<gene>
    <name evidence="2" type="ORF">H2072_03060</name>
</gene>
<evidence type="ECO:0000313" key="3">
    <source>
        <dbReference type="Proteomes" id="UP000551848"/>
    </source>
</evidence>
<name>A0A838XTL7_9GAMM</name>
<feature type="transmembrane region" description="Helical" evidence="1">
    <location>
        <begin position="28"/>
        <end position="50"/>
    </location>
</feature>
<sequence>MAKITYKGLWIEVASLNPKDKKNYIRSLIFFTLGGFFLGIHLAFTGFVGGEPIEVRDSAKPFIFIIRLLVIACFLIASIYYKMFYQAQDDFFKSYHNATFAGGAYGFVVFGTLVSVFSPYFNFQPTFYEFFLAFTVGACIGGYLFYKKYIAD</sequence>
<accession>A0A838XTL7</accession>
<keyword evidence="1" id="KW-0472">Membrane</keyword>
<keyword evidence="1" id="KW-1133">Transmembrane helix</keyword>
<dbReference type="AlphaFoldDB" id="A0A838XTL7"/>
<keyword evidence="1" id="KW-0812">Transmembrane</keyword>
<feature type="transmembrane region" description="Helical" evidence="1">
    <location>
        <begin position="127"/>
        <end position="146"/>
    </location>
</feature>
<evidence type="ECO:0000313" key="2">
    <source>
        <dbReference type="EMBL" id="MBA4692708.1"/>
    </source>
</evidence>
<feature type="transmembrane region" description="Helical" evidence="1">
    <location>
        <begin position="102"/>
        <end position="121"/>
    </location>
</feature>
<dbReference type="Proteomes" id="UP000551848">
    <property type="component" value="Unassembled WGS sequence"/>
</dbReference>
<evidence type="ECO:0000256" key="1">
    <source>
        <dbReference type="SAM" id="Phobius"/>
    </source>
</evidence>
<protein>
    <submittedName>
        <fullName evidence="2">Uncharacterized protein</fullName>
    </submittedName>
</protein>
<reference evidence="2 3" key="1">
    <citation type="submission" date="2020-06" db="EMBL/GenBank/DDBJ databases">
        <title>Dysbiosis in marine aquaculture revealed through microbiome analysis: reverse ecology for environmental sustainability.</title>
        <authorList>
            <person name="Haro-Moreno J.M."/>
            <person name="Coutinho F.H."/>
            <person name="Zaragoza-Solas A."/>
            <person name="Picazo A."/>
            <person name="Almagro-Moreno S."/>
            <person name="Lopez-Perez M."/>
        </authorList>
    </citation>
    <scope>NUCLEOTIDE SEQUENCE [LARGE SCALE GENOMIC DNA]</scope>
    <source>
        <strain evidence="2">MCMED-G41</strain>
    </source>
</reference>
<comment type="caution">
    <text evidence="2">The sequence shown here is derived from an EMBL/GenBank/DDBJ whole genome shotgun (WGS) entry which is preliminary data.</text>
</comment>
<organism evidence="2 3">
    <name type="scientific">SAR86 cluster bacterium</name>
    <dbReference type="NCBI Taxonomy" id="2030880"/>
    <lineage>
        <taxon>Bacteria</taxon>
        <taxon>Pseudomonadati</taxon>
        <taxon>Pseudomonadota</taxon>
        <taxon>Gammaproteobacteria</taxon>
        <taxon>SAR86 cluster</taxon>
    </lineage>
</organism>
<feature type="transmembrane region" description="Helical" evidence="1">
    <location>
        <begin position="62"/>
        <end position="81"/>
    </location>
</feature>
<proteinExistence type="predicted"/>
<dbReference type="EMBL" id="JACETL010000032">
    <property type="protein sequence ID" value="MBA4692708.1"/>
    <property type="molecule type" value="Genomic_DNA"/>
</dbReference>